<proteinExistence type="predicted"/>
<dbReference type="Proteomes" id="UP000051260">
    <property type="component" value="Unassembled WGS sequence"/>
</dbReference>
<sequence>MVRLMIEFLKSIYERKWERINNSVQIEGFVQQSKHEFVF</sequence>
<keyword evidence="2" id="KW-1185">Reference proteome</keyword>
<protein>
    <submittedName>
        <fullName evidence="1">Uncharacterized protein</fullName>
    </submittedName>
</protein>
<dbReference type="AlphaFoldDB" id="A0A0P1IK37"/>
<name>A0A0P1IK37_9RHOB</name>
<evidence type="ECO:0000313" key="1">
    <source>
        <dbReference type="EMBL" id="CUK18261.1"/>
    </source>
</evidence>
<reference evidence="2" key="1">
    <citation type="submission" date="2015-09" db="EMBL/GenBank/DDBJ databases">
        <authorList>
            <person name="Rodrigo-Torres L."/>
            <person name="Arahal D.R."/>
        </authorList>
    </citation>
    <scope>NUCLEOTIDE SEQUENCE [LARGE SCALE GENOMIC DNA]</scope>
    <source>
        <strain evidence="2">CECT 5091</strain>
    </source>
</reference>
<accession>A0A0P1IK37</accession>
<gene>
    <name evidence="1" type="ORF">RUE5091_04234</name>
</gene>
<evidence type="ECO:0000313" key="2">
    <source>
        <dbReference type="Proteomes" id="UP000051260"/>
    </source>
</evidence>
<organism evidence="1 2">
    <name type="scientific">Ruegeria denitrificans</name>
    <dbReference type="NCBI Taxonomy" id="1715692"/>
    <lineage>
        <taxon>Bacteria</taxon>
        <taxon>Pseudomonadati</taxon>
        <taxon>Pseudomonadota</taxon>
        <taxon>Alphaproteobacteria</taxon>
        <taxon>Rhodobacterales</taxon>
        <taxon>Roseobacteraceae</taxon>
        <taxon>Ruegeria</taxon>
    </lineage>
</organism>
<dbReference type="EMBL" id="CYUD01000019">
    <property type="protein sequence ID" value="CUK18261.1"/>
    <property type="molecule type" value="Genomic_DNA"/>
</dbReference>